<accession>A0A813J631</accession>
<evidence type="ECO:0000313" key="5">
    <source>
        <dbReference type="Proteomes" id="UP000626109"/>
    </source>
</evidence>
<dbReference type="InterPro" id="IPR000595">
    <property type="entry name" value="cNMP-bd_dom"/>
</dbReference>
<dbReference type="Proteomes" id="UP000626109">
    <property type="component" value="Unassembled WGS sequence"/>
</dbReference>
<feature type="transmembrane region" description="Helical" evidence="2">
    <location>
        <begin position="20"/>
        <end position="40"/>
    </location>
</feature>
<dbReference type="PROSITE" id="PS50042">
    <property type="entry name" value="CNMP_BINDING_3"/>
    <property type="match status" value="1"/>
</dbReference>
<keyword evidence="2" id="KW-0472">Membrane</keyword>
<evidence type="ECO:0000313" key="4">
    <source>
        <dbReference type="EMBL" id="CAE8666698.1"/>
    </source>
</evidence>
<keyword evidence="2" id="KW-0812">Transmembrane</keyword>
<name>A0A813J631_POLGL</name>
<organism evidence="4 5">
    <name type="scientific">Polarella glacialis</name>
    <name type="common">Dinoflagellate</name>
    <dbReference type="NCBI Taxonomy" id="89957"/>
    <lineage>
        <taxon>Eukaryota</taxon>
        <taxon>Sar</taxon>
        <taxon>Alveolata</taxon>
        <taxon>Dinophyceae</taxon>
        <taxon>Suessiales</taxon>
        <taxon>Suessiaceae</taxon>
        <taxon>Polarella</taxon>
    </lineage>
</organism>
<feature type="region of interest" description="Disordered" evidence="1">
    <location>
        <begin position="461"/>
        <end position="527"/>
    </location>
</feature>
<comment type="caution">
    <text evidence="4">The sequence shown here is derived from an EMBL/GenBank/DDBJ whole genome shotgun (WGS) entry which is preliminary data.</text>
</comment>
<dbReference type="EMBL" id="CAJNNW010020701">
    <property type="protein sequence ID" value="CAE8666698.1"/>
    <property type="molecule type" value="Genomic_DNA"/>
</dbReference>
<dbReference type="InterPro" id="IPR018490">
    <property type="entry name" value="cNMP-bd_dom_sf"/>
</dbReference>
<dbReference type="PANTHER" id="PTHR47823">
    <property type="entry name" value="ION_TRANS DOMAIN-CONTAINING PROTEIN"/>
    <property type="match status" value="1"/>
</dbReference>
<keyword evidence="2" id="KW-1133">Transmembrane helix</keyword>
<dbReference type="AlphaFoldDB" id="A0A813J631"/>
<evidence type="ECO:0000256" key="2">
    <source>
        <dbReference type="SAM" id="Phobius"/>
    </source>
</evidence>
<dbReference type="PANTHER" id="PTHR47823:SF9">
    <property type="entry name" value="CHROMOSOME UNDETERMINED SCAFFOLD_10, WHOLE GENOME SHOTGUN SEQUENCE"/>
    <property type="match status" value="1"/>
</dbReference>
<protein>
    <recommendedName>
        <fullName evidence="3">Cyclic nucleotide-binding domain-containing protein</fullName>
    </recommendedName>
</protein>
<evidence type="ECO:0000256" key="1">
    <source>
        <dbReference type="SAM" id="MobiDB-lite"/>
    </source>
</evidence>
<proteinExistence type="predicted"/>
<dbReference type="InterPro" id="IPR014710">
    <property type="entry name" value="RmlC-like_jellyroll"/>
</dbReference>
<sequence length="527" mass="57950">MTPGSMQVYPTNSAERLFNIFALVFGMLFFSSLISSLSALRVSLGMRRTKTNSQLAELSKFLRASGISTRVSMSVQKQAAQRLTTPKPLTIADISALSVLSQTLRTELQFELCAPSVLQFPFYRVCQTLDAPILKKTLVSCIDFTVTSPGDIIFLSGAPGTTAFFVSSGKLDYMQVPRYSKVVEQTTKAVDVSRMICEPAIWSHWTYVGTGIASVITSLLAIDVEKHSMLLSSNELIRRLACEYARGYQLRLAAARLATFEEIISSSRASVRRIVSMLGTWDSKAGLKAGCKLPGTKQNGGETPMEALKRVISKELQPLEDRIDLSSASARLETAISHSEKYNLQSKYLRTVYTAQFAEAGETDMDDVGATFSAFEIRIRPRRRKVFGLLVDASLGQHSELEVFGLLDKKQLLLFAWLEEKDLEYFRDTPEGQQDLKSKLGGLQLDENVKVNVSDGLAQLSQAKTGRERSRSFDSEEDSSSTVGNLAAAAVSSDERQRRSSQRLGSSAGHLLGESEGPSEVAEVVRL</sequence>
<reference evidence="4" key="1">
    <citation type="submission" date="2021-02" db="EMBL/GenBank/DDBJ databases">
        <authorList>
            <person name="Dougan E. K."/>
            <person name="Rhodes N."/>
            <person name="Thang M."/>
            <person name="Chan C."/>
        </authorList>
    </citation>
    <scope>NUCLEOTIDE SEQUENCE</scope>
</reference>
<gene>
    <name evidence="4" type="ORF">PGLA2088_LOCUS16378</name>
</gene>
<dbReference type="SUPFAM" id="SSF51206">
    <property type="entry name" value="cAMP-binding domain-like"/>
    <property type="match status" value="1"/>
</dbReference>
<evidence type="ECO:0000259" key="3">
    <source>
        <dbReference type="PROSITE" id="PS50042"/>
    </source>
</evidence>
<feature type="compositionally biased region" description="Basic and acidic residues" evidence="1">
    <location>
        <begin position="465"/>
        <end position="474"/>
    </location>
</feature>
<feature type="domain" description="Cyclic nucleotide-binding" evidence="3">
    <location>
        <begin position="125"/>
        <end position="239"/>
    </location>
</feature>
<dbReference type="Gene3D" id="2.60.120.10">
    <property type="entry name" value="Jelly Rolls"/>
    <property type="match status" value="1"/>
</dbReference>